<dbReference type="EMBL" id="AC155896">
    <property type="protein sequence ID" value="ABN08409.1"/>
    <property type="molecule type" value="Genomic_DNA"/>
</dbReference>
<accession>A2Q459</accession>
<name>A2Q459_MEDTR</name>
<reference evidence="2" key="1">
    <citation type="submission" date="2005-01" db="EMBL/GenBank/DDBJ databases">
        <authorList>
            <person name="Town C.D."/>
        </authorList>
    </citation>
    <scope>NUCLEOTIDE SEQUENCE</scope>
</reference>
<feature type="region of interest" description="Disordered" evidence="1">
    <location>
        <begin position="29"/>
        <end position="75"/>
    </location>
</feature>
<gene>
    <name evidence="2" type="ORF">MtrDRAFT_AC155896g26v2</name>
</gene>
<evidence type="ECO:0000256" key="1">
    <source>
        <dbReference type="SAM" id="MobiDB-lite"/>
    </source>
</evidence>
<evidence type="ECO:0000313" key="2">
    <source>
        <dbReference type="EMBL" id="ABN08409.1"/>
    </source>
</evidence>
<dbReference type="AlphaFoldDB" id="A2Q459"/>
<reference evidence="2" key="2">
    <citation type="submission" date="2007-03" db="EMBL/GenBank/DDBJ databases">
        <authorList>
            <consortium name="The International Medicago Genome Annotation Group"/>
        </authorList>
    </citation>
    <scope>NUCLEOTIDE SEQUENCE</scope>
</reference>
<protein>
    <submittedName>
        <fullName evidence="2">Uncharacterized protein</fullName>
    </submittedName>
</protein>
<sequence>MCLRHHHRHKLLSHKLLSQRHTQLRHNHLNHQFRRKKMRSPRKRKYANVSDVAATQPTQKKGKKVSRKAGSASQP</sequence>
<organism evidence="2">
    <name type="scientific">Medicago truncatula</name>
    <name type="common">Barrel medic</name>
    <name type="synonym">Medicago tribuloides</name>
    <dbReference type="NCBI Taxonomy" id="3880"/>
    <lineage>
        <taxon>Eukaryota</taxon>
        <taxon>Viridiplantae</taxon>
        <taxon>Streptophyta</taxon>
        <taxon>Embryophyta</taxon>
        <taxon>Tracheophyta</taxon>
        <taxon>Spermatophyta</taxon>
        <taxon>Magnoliopsida</taxon>
        <taxon>eudicotyledons</taxon>
        <taxon>Gunneridae</taxon>
        <taxon>Pentapetalae</taxon>
        <taxon>rosids</taxon>
        <taxon>fabids</taxon>
        <taxon>Fabales</taxon>
        <taxon>Fabaceae</taxon>
        <taxon>Papilionoideae</taxon>
        <taxon>50 kb inversion clade</taxon>
        <taxon>NPAAA clade</taxon>
        <taxon>Hologalegina</taxon>
        <taxon>IRL clade</taxon>
        <taxon>Trifolieae</taxon>
        <taxon>Medicago</taxon>
    </lineage>
</organism>
<proteinExistence type="predicted"/>
<feature type="compositionally biased region" description="Basic residues" evidence="1">
    <location>
        <begin position="29"/>
        <end position="46"/>
    </location>
</feature>